<dbReference type="Pfam" id="PF00561">
    <property type="entry name" value="Abhydrolase_1"/>
    <property type="match status" value="1"/>
</dbReference>
<feature type="domain" description="AB hydrolase-1" evidence="2">
    <location>
        <begin position="37"/>
        <end position="122"/>
    </location>
</feature>
<proteinExistence type="predicted"/>
<gene>
    <name evidence="3" type="ORF">ACFSX4_12810</name>
</gene>
<dbReference type="PANTHER" id="PTHR43798:SF31">
    <property type="entry name" value="AB HYDROLASE SUPERFAMILY PROTEIN YCLE"/>
    <property type="match status" value="1"/>
</dbReference>
<reference evidence="4" key="1">
    <citation type="journal article" date="2019" name="Int. J. Syst. Evol. Microbiol.">
        <title>The Global Catalogue of Microorganisms (GCM) 10K type strain sequencing project: providing services to taxonomists for standard genome sequencing and annotation.</title>
        <authorList>
            <consortium name="The Broad Institute Genomics Platform"/>
            <consortium name="The Broad Institute Genome Sequencing Center for Infectious Disease"/>
            <person name="Wu L."/>
            <person name="Ma J."/>
        </authorList>
    </citation>
    <scope>NUCLEOTIDE SEQUENCE [LARGE SCALE GENOMIC DNA]</scope>
    <source>
        <strain evidence="4">KCTC 33575</strain>
    </source>
</reference>
<dbReference type="RefSeq" id="WP_377775522.1">
    <property type="nucleotide sequence ID" value="NZ_JBHUOQ010000005.1"/>
</dbReference>
<dbReference type="EMBL" id="JBHUOQ010000005">
    <property type="protein sequence ID" value="MFD2831348.1"/>
    <property type="molecule type" value="Genomic_DNA"/>
</dbReference>
<sequence length="276" mass="31738">MFTRELIETKRGTFEVFKHGSGAPLAFTHLYSEFNENGNIMAQQLSELYTVYIINLRGTGASNDADADYTYSMDDAVHDIDALREALDIKRWAFGGHSTGGFLALKYSVMYPDSLTKIICGGLCASYEYMNHSESIYCKENPNHPRVMEIFSELGEDGTSRERRIALAKEWIMMSLYRKDAYYDMLKRKVSGRTLTKKIDYFTSELRDYDIREELKVSPVKAYIYCGRHDAQCPHEFSLEAADLMPNGSLTTFEFSNHNPDIEEEEKFIQFLKTTI</sequence>
<dbReference type="Proteomes" id="UP001597519">
    <property type="component" value="Unassembled WGS sequence"/>
</dbReference>
<accession>A0ABW5WYI5</accession>
<evidence type="ECO:0000256" key="1">
    <source>
        <dbReference type="ARBA" id="ARBA00022801"/>
    </source>
</evidence>
<comment type="caution">
    <text evidence="3">The sequence shown here is derived from an EMBL/GenBank/DDBJ whole genome shotgun (WGS) entry which is preliminary data.</text>
</comment>
<evidence type="ECO:0000313" key="4">
    <source>
        <dbReference type="Proteomes" id="UP001597519"/>
    </source>
</evidence>
<dbReference type="GO" id="GO:0016787">
    <property type="term" value="F:hydrolase activity"/>
    <property type="evidence" value="ECO:0007669"/>
    <property type="project" value="UniProtKB-KW"/>
</dbReference>
<dbReference type="InterPro" id="IPR050266">
    <property type="entry name" value="AB_hydrolase_sf"/>
</dbReference>
<dbReference type="SUPFAM" id="SSF53474">
    <property type="entry name" value="alpha/beta-Hydrolases"/>
    <property type="match status" value="1"/>
</dbReference>
<dbReference type="InterPro" id="IPR000073">
    <property type="entry name" value="AB_hydrolase_1"/>
</dbReference>
<dbReference type="PANTHER" id="PTHR43798">
    <property type="entry name" value="MONOACYLGLYCEROL LIPASE"/>
    <property type="match status" value="1"/>
</dbReference>
<evidence type="ECO:0000259" key="2">
    <source>
        <dbReference type="Pfam" id="PF00561"/>
    </source>
</evidence>
<evidence type="ECO:0000313" key="3">
    <source>
        <dbReference type="EMBL" id="MFD2831348.1"/>
    </source>
</evidence>
<name>A0ABW5WYI5_9STAP</name>
<protein>
    <submittedName>
        <fullName evidence="3">Alpha/beta fold hydrolase</fullName>
    </submittedName>
</protein>
<keyword evidence="1 3" id="KW-0378">Hydrolase</keyword>
<keyword evidence="4" id="KW-1185">Reference proteome</keyword>
<dbReference type="Gene3D" id="3.40.50.1820">
    <property type="entry name" value="alpha/beta hydrolase"/>
    <property type="match status" value="1"/>
</dbReference>
<organism evidence="3 4">
    <name type="scientific">Corticicoccus populi</name>
    <dbReference type="NCBI Taxonomy" id="1812821"/>
    <lineage>
        <taxon>Bacteria</taxon>
        <taxon>Bacillati</taxon>
        <taxon>Bacillota</taxon>
        <taxon>Bacilli</taxon>
        <taxon>Bacillales</taxon>
        <taxon>Staphylococcaceae</taxon>
        <taxon>Corticicoccus</taxon>
    </lineage>
</organism>
<dbReference type="Gene3D" id="6.10.140.700">
    <property type="match status" value="1"/>
</dbReference>
<dbReference type="InterPro" id="IPR029058">
    <property type="entry name" value="AB_hydrolase_fold"/>
</dbReference>